<proteinExistence type="predicted"/>
<protein>
    <recommendedName>
        <fullName evidence="2">DUF2442 domain-containing protein</fullName>
    </recommendedName>
</protein>
<dbReference type="InterPro" id="IPR018841">
    <property type="entry name" value="DUF2442"/>
</dbReference>
<dbReference type="SUPFAM" id="SSF143880">
    <property type="entry name" value="NE0471 N-terminal domain-like"/>
    <property type="match status" value="1"/>
</dbReference>
<evidence type="ECO:0000313" key="1">
    <source>
        <dbReference type="EMBL" id="VFJ70681.1"/>
    </source>
</evidence>
<reference evidence="1" key="1">
    <citation type="submission" date="2019-02" db="EMBL/GenBank/DDBJ databases">
        <authorList>
            <person name="Gruber-Vodicka R. H."/>
            <person name="Seah K. B. B."/>
        </authorList>
    </citation>
    <scope>NUCLEOTIDE SEQUENCE</scope>
    <source>
        <strain evidence="1">BECK_BZ131</strain>
    </source>
</reference>
<gene>
    <name evidence="1" type="ORF">BECKFW1821C_GA0114237_102427</name>
</gene>
<name>A0A450TRC8_9GAMM</name>
<dbReference type="AlphaFoldDB" id="A0A450TRC8"/>
<accession>A0A450TRC8</accession>
<dbReference type="InterPro" id="IPR036782">
    <property type="entry name" value="NE0471-like_N"/>
</dbReference>
<dbReference type="EMBL" id="CAADFE010000024">
    <property type="protein sequence ID" value="VFJ70681.1"/>
    <property type="molecule type" value="Genomic_DNA"/>
</dbReference>
<dbReference type="Pfam" id="PF10387">
    <property type="entry name" value="DUF2442"/>
    <property type="match status" value="1"/>
</dbReference>
<organism evidence="1">
    <name type="scientific">Candidatus Kentrum sp. FW</name>
    <dbReference type="NCBI Taxonomy" id="2126338"/>
    <lineage>
        <taxon>Bacteria</taxon>
        <taxon>Pseudomonadati</taxon>
        <taxon>Pseudomonadota</taxon>
        <taxon>Gammaproteobacteria</taxon>
        <taxon>Candidatus Kentrum</taxon>
    </lineage>
</organism>
<sequence length="185" mass="20896">MKRQPMWNLNNVTAIGHREDYVYHIAFDDGVSGNVNFAEYLDSGPVFEPLKDPDFFRKATMEGGTIAWPNGADIAPETLYEKIVHGRKPAGGKAEWTGNRHSNTTARPISFISIPVPPHAEQESEEMADEVIARFNPDTREIENLEMIFFSTRLLRGEIMEPVTAELRLVGEYTGWNESFQGKIP</sequence>
<dbReference type="Gene3D" id="3.30.2020.10">
    <property type="entry name" value="NE0471-like N-terminal domain"/>
    <property type="match status" value="1"/>
</dbReference>
<evidence type="ECO:0008006" key="2">
    <source>
        <dbReference type="Google" id="ProtNLM"/>
    </source>
</evidence>